<evidence type="ECO:0000313" key="1">
    <source>
        <dbReference type="EMBL" id="GEK78355.1"/>
    </source>
</evidence>
<protein>
    <submittedName>
        <fullName evidence="1">Uncharacterized protein</fullName>
    </submittedName>
</protein>
<organism evidence="1 2">
    <name type="scientific">Pseudoalteromonas atlantica</name>
    <name type="common">Alteromonas atlantica</name>
    <dbReference type="NCBI Taxonomy" id="288"/>
    <lineage>
        <taxon>Bacteria</taxon>
        <taxon>Pseudomonadati</taxon>
        <taxon>Pseudomonadota</taxon>
        <taxon>Gammaproteobacteria</taxon>
        <taxon>Alteromonadales</taxon>
        <taxon>Pseudoalteromonadaceae</taxon>
        <taxon>Pseudoalteromonas</taxon>
    </lineage>
</organism>
<gene>
    <name evidence="1" type="ORF">PAT01_36590</name>
</gene>
<accession>A0ABQ0UIS5</accession>
<keyword evidence="2" id="KW-1185">Reference proteome</keyword>
<dbReference type="EMBL" id="BJUT01000070">
    <property type="protein sequence ID" value="GEK78355.1"/>
    <property type="molecule type" value="Genomic_DNA"/>
</dbReference>
<sequence length="298" mass="33049">MDKNNNKTKYVFEISYDTSETKDHTIDAEKLGAAIISTSKALKNADKSLNGEESDLELDVKAHSEGSFVVEFVTYLNAAGINPLTLLGFAGGSVAASATVLGAIAEIKSRTIKLTEKTESGKTKLHFSDDESLELDDDVAKLVLNRELRKDLDTVIKAPLEGTTDAKFKITDQDGNELIYESDDVQNFKTPAKTVVDEITETEETKDIRFVKINFEGSSGWQVRLPDGDVVTAKMSDEGFLARIKGNEQNFVKDDLFSAIIKTTKKHRTGNSPIYSKEVKRILRHRTRPEAKIIKDNE</sequence>
<evidence type="ECO:0000313" key="2">
    <source>
        <dbReference type="Proteomes" id="UP000321189"/>
    </source>
</evidence>
<proteinExistence type="predicted"/>
<comment type="caution">
    <text evidence="1">The sequence shown here is derived from an EMBL/GenBank/DDBJ whole genome shotgun (WGS) entry which is preliminary data.</text>
</comment>
<reference evidence="1 2" key="1">
    <citation type="submission" date="2019-07" db="EMBL/GenBank/DDBJ databases">
        <title>Whole genome shotgun sequence of Pseudoalteromonas atlantica NBRC 103033.</title>
        <authorList>
            <person name="Hosoyama A."/>
            <person name="Uohara A."/>
            <person name="Ohji S."/>
            <person name="Ichikawa N."/>
        </authorList>
    </citation>
    <scope>NUCLEOTIDE SEQUENCE [LARGE SCALE GENOMIC DNA]</scope>
    <source>
        <strain evidence="1 2">NBRC 103033</strain>
    </source>
</reference>
<dbReference type="Proteomes" id="UP000321189">
    <property type="component" value="Unassembled WGS sequence"/>
</dbReference>
<dbReference type="RefSeq" id="WP_154945973.1">
    <property type="nucleotide sequence ID" value="NZ_BJUT01000070.1"/>
</dbReference>
<name>A0ABQ0UIS5_PSEAF</name>